<dbReference type="EMBL" id="JACEMZ010000059">
    <property type="protein sequence ID" value="MBA4452979.1"/>
    <property type="molecule type" value="Genomic_DNA"/>
</dbReference>
<reference evidence="1 2" key="1">
    <citation type="journal article" date="2020" name="Appl. Environ. Microbiol.">
        <title>Genomic Characteristics of a Novel Species of Ammonia-Oxidizing Archaea from the Jiulong River Estuary.</title>
        <authorList>
            <person name="Zou D."/>
            <person name="Wan R."/>
            <person name="Han L."/>
            <person name="Xu M.N."/>
            <person name="Liu Y."/>
            <person name="Liu H."/>
            <person name="Kao S.J."/>
            <person name="Li M."/>
        </authorList>
    </citation>
    <scope>NUCLEOTIDE SEQUENCE [LARGE SCALE GENOMIC DNA]</scope>
    <source>
        <strain evidence="1">W1bin1</strain>
    </source>
</reference>
<organism evidence="1 2">
    <name type="scientific">Candidatus Nitrosomaritimum aestuariumsis</name>
    <dbReference type="NCBI Taxonomy" id="3342354"/>
    <lineage>
        <taxon>Archaea</taxon>
        <taxon>Nitrososphaerota</taxon>
        <taxon>Nitrososphaeria</taxon>
        <taxon>Nitrosopumilales</taxon>
        <taxon>Nitrosopumilaceae</taxon>
        <taxon>Candidatus Nitrosomaritimum</taxon>
    </lineage>
</organism>
<keyword evidence="1" id="KW-0547">Nucleotide-binding</keyword>
<feature type="non-terminal residue" evidence="1">
    <location>
        <position position="381"/>
    </location>
</feature>
<name>A0AC60VZJ2_9ARCH</name>
<comment type="caution">
    <text evidence="1">The sequence shown here is derived from an EMBL/GenBank/DDBJ whole genome shotgun (WGS) entry which is preliminary data.</text>
</comment>
<gene>
    <name evidence="1" type="ORF">H2B03_07440</name>
</gene>
<dbReference type="Proteomes" id="UP000559653">
    <property type="component" value="Unassembled WGS sequence"/>
</dbReference>
<keyword evidence="1" id="KW-0347">Helicase</keyword>
<protein>
    <submittedName>
        <fullName evidence="1">DEAD/DEAH box helicase</fullName>
    </submittedName>
</protein>
<accession>A0AC60VZJ2</accession>
<keyword evidence="1" id="KW-0067">ATP-binding</keyword>
<evidence type="ECO:0000313" key="2">
    <source>
        <dbReference type="Proteomes" id="UP000559653"/>
    </source>
</evidence>
<proteinExistence type="predicted"/>
<sequence>MKIEKLDVPESAIEFLKSQGFAKLYPPQADAVKAGLLEGKSVLVSAPTASGKTLIAILAMISFLSKNKGKIIYLSPLRALAAEKFLEFKKLEKLSIGNKIKVGISTGDFENIEKKLEKSNIIILTNEKMDSIIRHGVEWIDDIGLVISDEVHLIGDESRGPTLEMILTQLKRLEHNPQILGLSATITNSNEIADWLGCTLVENDWRPVPLTEGVYDGGIVTMNDGTTFDVANTIRGTPIDLGVQCVQEGGQSLIFAETRTRSKSLATKAVDGIEKLLEKKELGELEKVSKQILSSNEQTDLVKTLAILVKKGVAFNHAGLNQTCRQIIENEFRKGTIKLLSSTPTLAAGVNLPARRVVISNINRYNAKVGANRPISVLEYK</sequence>
<evidence type="ECO:0000313" key="1">
    <source>
        <dbReference type="EMBL" id="MBA4452979.1"/>
    </source>
</evidence>
<keyword evidence="1" id="KW-0378">Hydrolase</keyword>